<dbReference type="PANTHER" id="PTHR48081">
    <property type="entry name" value="AB HYDROLASE SUPERFAMILY PROTEIN C4A8.06C"/>
    <property type="match status" value="1"/>
</dbReference>
<dbReference type="InterPro" id="IPR049492">
    <property type="entry name" value="BD-FAE-like_dom"/>
</dbReference>
<dbReference type="InterPro" id="IPR050300">
    <property type="entry name" value="GDXG_lipolytic_enzyme"/>
</dbReference>
<dbReference type="SUPFAM" id="SSF53474">
    <property type="entry name" value="alpha/beta-Hydrolases"/>
    <property type="match status" value="1"/>
</dbReference>
<proteinExistence type="inferred from homology"/>
<evidence type="ECO:0000256" key="1">
    <source>
        <dbReference type="ARBA" id="ARBA00010515"/>
    </source>
</evidence>
<dbReference type="Gene3D" id="3.40.50.1820">
    <property type="entry name" value="alpha/beta hydrolase"/>
    <property type="match status" value="1"/>
</dbReference>
<name>A0A7Y2RFS0_9GAMM</name>
<feature type="domain" description="BD-FAE-like" evidence="4">
    <location>
        <begin position="87"/>
        <end position="298"/>
    </location>
</feature>
<sequence length="351" mass="39614">MTVSNKLQAKQVKKGKPVYSKYFGLSLCLIAALHSSGCQNTQSNTKVIASVFNASTNVQKKMIDKYAPQEILVQKNIMYMQEASLTLDVYQPKNVMQLEPRPTVVWVHGGGWVSGSKEHARGYFKLLADQGYNVVSVQYQFAPKAIYPNQLLQINQALKFITEHAQEYHINANQMYLAGDSAGANLVSHYAALISNPDFARQSGITPLIQRDQIKGLILHCGIYDMNAFINMAPNELKLIEWGVFNLVQAYTGNKKDDVEFLKSISPIQYLTANYPPVFISGGNKDFLTRTQSVPFVQALMNQKIPVTEVFYPDSKEFLVHEYQFMMSKKASQQTFAQTIQFIQKYSPAFF</sequence>
<dbReference type="PROSITE" id="PS01174">
    <property type="entry name" value="LIPASE_GDXG_SER"/>
    <property type="match status" value="1"/>
</dbReference>
<dbReference type="InterPro" id="IPR029058">
    <property type="entry name" value="AB_hydrolase_fold"/>
</dbReference>
<evidence type="ECO:0000256" key="3">
    <source>
        <dbReference type="PROSITE-ProRule" id="PRU10038"/>
    </source>
</evidence>
<gene>
    <name evidence="5" type="ORF">HLH17_09835</name>
</gene>
<evidence type="ECO:0000259" key="4">
    <source>
        <dbReference type="Pfam" id="PF20434"/>
    </source>
</evidence>
<comment type="caution">
    <text evidence="5">The sequence shown here is derived from an EMBL/GenBank/DDBJ whole genome shotgun (WGS) entry which is preliminary data.</text>
</comment>
<dbReference type="InterPro" id="IPR033140">
    <property type="entry name" value="Lipase_GDXG_put_SER_AS"/>
</dbReference>
<accession>A0A7Y2RFS0</accession>
<dbReference type="Pfam" id="PF20434">
    <property type="entry name" value="BD-FAE"/>
    <property type="match status" value="1"/>
</dbReference>
<comment type="similarity">
    <text evidence="1">Belongs to the 'GDXG' lipolytic enzyme family.</text>
</comment>
<dbReference type="GO" id="GO:0016787">
    <property type="term" value="F:hydrolase activity"/>
    <property type="evidence" value="ECO:0007669"/>
    <property type="project" value="UniProtKB-KW"/>
</dbReference>
<protein>
    <submittedName>
        <fullName evidence="5">Alpha/beta hydrolase</fullName>
    </submittedName>
</protein>
<dbReference type="Proteomes" id="UP000569202">
    <property type="component" value="Unassembled WGS sequence"/>
</dbReference>
<dbReference type="RefSeq" id="WP_171540521.1">
    <property type="nucleotide sequence ID" value="NZ_JABERL010000023.1"/>
</dbReference>
<dbReference type="EMBL" id="JABERL010000023">
    <property type="protein sequence ID" value="NNH77955.1"/>
    <property type="molecule type" value="Genomic_DNA"/>
</dbReference>
<reference evidence="5 6" key="1">
    <citation type="submission" date="2020-04" db="EMBL/GenBank/DDBJ databases">
        <title>Acinetobacter Taxon 24.</title>
        <authorList>
            <person name="Nemec A."/>
            <person name="Radolfova-Krizova L."/>
            <person name="Higgins P.G."/>
            <person name="Spanelova P."/>
        </authorList>
    </citation>
    <scope>NUCLEOTIDE SEQUENCE [LARGE SCALE GENOMIC DNA]</scope>
    <source>
        <strain evidence="5 6">ANC 5380</strain>
    </source>
</reference>
<evidence type="ECO:0000313" key="6">
    <source>
        <dbReference type="Proteomes" id="UP000569202"/>
    </source>
</evidence>
<keyword evidence="2 5" id="KW-0378">Hydrolase</keyword>
<feature type="active site" evidence="3">
    <location>
        <position position="181"/>
    </location>
</feature>
<evidence type="ECO:0000313" key="5">
    <source>
        <dbReference type="EMBL" id="NNH77955.1"/>
    </source>
</evidence>
<dbReference type="AlphaFoldDB" id="A0A7Y2RFS0"/>
<organism evidence="5 6">
    <name type="scientific">Acinetobacter terrae</name>
    <dbReference type="NCBI Taxonomy" id="2731247"/>
    <lineage>
        <taxon>Bacteria</taxon>
        <taxon>Pseudomonadati</taxon>
        <taxon>Pseudomonadota</taxon>
        <taxon>Gammaproteobacteria</taxon>
        <taxon>Moraxellales</taxon>
        <taxon>Moraxellaceae</taxon>
        <taxon>Acinetobacter</taxon>
        <taxon>Acinetobacter Taxon 24</taxon>
    </lineage>
</organism>
<evidence type="ECO:0000256" key="2">
    <source>
        <dbReference type="ARBA" id="ARBA00022801"/>
    </source>
</evidence>